<dbReference type="InterPro" id="IPR000182">
    <property type="entry name" value="GNAT_dom"/>
</dbReference>
<dbReference type="InterPro" id="IPR050832">
    <property type="entry name" value="Bact_Acetyltransf"/>
</dbReference>
<dbReference type="STRING" id="660470.Theba_2710"/>
<evidence type="ECO:0000313" key="5">
    <source>
        <dbReference type="Proteomes" id="UP000002881"/>
    </source>
</evidence>
<dbReference type="InterPro" id="IPR016181">
    <property type="entry name" value="Acyl_CoA_acyltransferase"/>
</dbReference>
<dbReference type="Pfam" id="PF00583">
    <property type="entry name" value="Acetyltransf_1"/>
    <property type="match status" value="1"/>
</dbReference>
<evidence type="ECO:0000256" key="2">
    <source>
        <dbReference type="ARBA" id="ARBA00023315"/>
    </source>
</evidence>
<name>I2F8Q5_9BACT</name>
<dbReference type="HOGENOM" id="CLU_890942_0_0_0"/>
<gene>
    <name evidence="4" type="ORF">Theba_2710</name>
</gene>
<sequence length="307" mass="35534">MKIQGYSKDFKQRMLDIQLDYERNHPDAEKFTADDFRNPLLNGRKNILLAVDNGRVLGFSRFFARQNFSREFFHHIWLEIILEHFADPDLMSALYKASIPLIIESTKGFFPAAGKRICVKIADTEKTKSDFFSSVGFTHWIDFIYMEKDLSEEISSYSLPEGLNIAKLKPRREPEILQYLRVEQICFPDSPLEYKYLNYFFSRAEWRREGVIIAAIDAGGNIAGSVMIYPDAQNSDKCYTEEIFVVQEWRGKGVARALLATSLTYLKKLGKTRAILSVTSDRTSAKKIYEEAGFKFRLKRRVLALEI</sequence>
<evidence type="ECO:0000256" key="1">
    <source>
        <dbReference type="ARBA" id="ARBA00022679"/>
    </source>
</evidence>
<keyword evidence="2" id="KW-0012">Acyltransferase</keyword>
<proteinExistence type="predicted"/>
<dbReference type="CDD" id="cd04301">
    <property type="entry name" value="NAT_SF"/>
    <property type="match status" value="1"/>
</dbReference>
<dbReference type="AlphaFoldDB" id="I2F8Q5"/>
<evidence type="ECO:0000313" key="4">
    <source>
        <dbReference type="EMBL" id="AFK08308.1"/>
    </source>
</evidence>
<keyword evidence="5" id="KW-1185">Reference proteome</keyword>
<organism evidence="4 5">
    <name type="scientific">Mesotoga prima MesG1.Ag.4.2</name>
    <dbReference type="NCBI Taxonomy" id="660470"/>
    <lineage>
        <taxon>Bacteria</taxon>
        <taxon>Thermotogati</taxon>
        <taxon>Thermotogota</taxon>
        <taxon>Thermotogae</taxon>
        <taxon>Kosmotogales</taxon>
        <taxon>Kosmotogaceae</taxon>
        <taxon>Mesotoga</taxon>
    </lineage>
</organism>
<dbReference type="RefSeq" id="WP_014732001.1">
    <property type="nucleotide sequence ID" value="NC_017934.1"/>
</dbReference>
<dbReference type="Proteomes" id="UP000002881">
    <property type="component" value="Chromosome"/>
</dbReference>
<dbReference type="SUPFAM" id="SSF55729">
    <property type="entry name" value="Acyl-CoA N-acyltransferases (Nat)"/>
    <property type="match status" value="1"/>
</dbReference>
<dbReference type="GO" id="GO:0016747">
    <property type="term" value="F:acyltransferase activity, transferring groups other than amino-acyl groups"/>
    <property type="evidence" value="ECO:0007669"/>
    <property type="project" value="InterPro"/>
</dbReference>
<dbReference type="PROSITE" id="PS51186">
    <property type="entry name" value="GNAT"/>
    <property type="match status" value="1"/>
</dbReference>
<dbReference type="GeneID" id="87108407"/>
<reference evidence="4 5" key="1">
    <citation type="journal article" date="2012" name="Genome Biol. Evol.">
        <title>Genome Sequence of the Mesophilic Thermotogales Bacterium Mesotoga prima MesG1.Ag.4.2 Reveals the Largest Thermotogales Genome To Date.</title>
        <authorList>
            <person name="Zhaxybayeva O."/>
            <person name="Swithers K.S."/>
            <person name="Foght J."/>
            <person name="Green A.G."/>
            <person name="Bruce D."/>
            <person name="Detter C."/>
            <person name="Han S."/>
            <person name="Teshima H."/>
            <person name="Han J."/>
            <person name="Woyke T."/>
            <person name="Pitluck S."/>
            <person name="Nolan M."/>
            <person name="Ivanova N."/>
            <person name="Pati A."/>
            <person name="Land M.L."/>
            <person name="Dlutek M."/>
            <person name="Doolittle W.F."/>
            <person name="Noll K.M."/>
            <person name="Nesbo C.L."/>
        </authorList>
    </citation>
    <scope>NUCLEOTIDE SEQUENCE [LARGE SCALE GENOMIC DNA]</scope>
    <source>
        <strain evidence="5">mesG1.Ag.4.2</strain>
    </source>
</reference>
<dbReference type="eggNOG" id="COG0456">
    <property type="taxonomic scope" value="Bacteria"/>
</dbReference>
<keyword evidence="1 4" id="KW-0808">Transferase</keyword>
<dbReference type="KEGG" id="mpg:Theba_2710"/>
<feature type="domain" description="N-acetyltransferase" evidence="3">
    <location>
        <begin position="166"/>
        <end position="307"/>
    </location>
</feature>
<dbReference type="Gene3D" id="3.40.630.30">
    <property type="match status" value="1"/>
</dbReference>
<accession>I2F8Q5</accession>
<dbReference type="PANTHER" id="PTHR43877">
    <property type="entry name" value="AMINOALKYLPHOSPHONATE N-ACETYLTRANSFERASE-RELATED-RELATED"/>
    <property type="match status" value="1"/>
</dbReference>
<dbReference type="EMBL" id="CP003532">
    <property type="protein sequence ID" value="AFK08308.1"/>
    <property type="molecule type" value="Genomic_DNA"/>
</dbReference>
<protein>
    <submittedName>
        <fullName evidence="4">Acetyltransferase</fullName>
    </submittedName>
</protein>
<evidence type="ECO:0000259" key="3">
    <source>
        <dbReference type="PROSITE" id="PS51186"/>
    </source>
</evidence>